<dbReference type="EMBL" id="SKCS01000393">
    <property type="protein sequence ID" value="TNN09720.1"/>
    <property type="molecule type" value="Genomic_DNA"/>
</dbReference>
<gene>
    <name evidence="2" type="ORF">EWB00_006213</name>
</gene>
<feature type="compositionally biased region" description="Low complexity" evidence="1">
    <location>
        <begin position="85"/>
        <end position="96"/>
    </location>
</feature>
<name>A0A4Z2D0M5_SCHJA</name>
<evidence type="ECO:0000313" key="3">
    <source>
        <dbReference type="Proteomes" id="UP000311919"/>
    </source>
</evidence>
<protein>
    <submittedName>
        <fullName evidence="2">Uncharacterized protein</fullName>
    </submittedName>
</protein>
<accession>A0A4Z2D0M5</accession>
<organism evidence="2 3">
    <name type="scientific">Schistosoma japonicum</name>
    <name type="common">Blood fluke</name>
    <dbReference type="NCBI Taxonomy" id="6182"/>
    <lineage>
        <taxon>Eukaryota</taxon>
        <taxon>Metazoa</taxon>
        <taxon>Spiralia</taxon>
        <taxon>Lophotrochozoa</taxon>
        <taxon>Platyhelminthes</taxon>
        <taxon>Trematoda</taxon>
        <taxon>Digenea</taxon>
        <taxon>Strigeidida</taxon>
        <taxon>Schistosomatoidea</taxon>
        <taxon>Schistosomatidae</taxon>
        <taxon>Schistosoma</taxon>
    </lineage>
</organism>
<dbReference type="AlphaFoldDB" id="A0A4Z2D0M5"/>
<reference evidence="2 3" key="1">
    <citation type="submission" date="2019-03" db="EMBL/GenBank/DDBJ databases">
        <title>An improved genome assembly of the fluke Schistosoma japonicum.</title>
        <authorList>
            <person name="Hu W."/>
            <person name="Luo F."/>
            <person name="Yin M."/>
            <person name="Mo X."/>
            <person name="Sun C."/>
            <person name="Wu Q."/>
            <person name="Zhu B."/>
            <person name="Xiang M."/>
            <person name="Wang J."/>
            <person name="Wang Y."/>
            <person name="Zhang T."/>
            <person name="Xu B."/>
            <person name="Zheng H."/>
            <person name="Feng Z."/>
        </authorList>
    </citation>
    <scope>NUCLEOTIDE SEQUENCE [LARGE SCALE GENOMIC DNA]</scope>
    <source>
        <strain evidence="2">HuSjv2</strain>
        <tissue evidence="2">Worms</tissue>
    </source>
</reference>
<evidence type="ECO:0000313" key="2">
    <source>
        <dbReference type="EMBL" id="TNN09720.1"/>
    </source>
</evidence>
<sequence>MSSLLWYTIVPKSKRRRSCVQLLDLTNIIESPPLNSDANYNLRESKRLRRNSLSLPNSEGASYEALPRPSRIGRRKSLRRPLRQLNSHNNTLTTSTQPSSNITQDLPLMDVNTHDRYAIFFDNLSISSPNKLENTKPSQSPPIIPTTVADVYLSKKYIPPRHKGLATVIENPVEKNRRRPRLYKKIEPSPIRRQIFTGQTLEEACAPSAPGIAPLDPDLVLSTTRKRVIKRQKLAKKLGFRGISISKQTEENFTRFMSQSNLSSSRSSSASV</sequence>
<dbReference type="Proteomes" id="UP000311919">
    <property type="component" value="Unassembled WGS sequence"/>
</dbReference>
<feature type="compositionally biased region" description="Basic residues" evidence="1">
    <location>
        <begin position="71"/>
        <end position="82"/>
    </location>
</feature>
<keyword evidence="3" id="KW-1185">Reference proteome</keyword>
<comment type="caution">
    <text evidence="2">The sequence shown here is derived from an EMBL/GenBank/DDBJ whole genome shotgun (WGS) entry which is preliminary data.</text>
</comment>
<feature type="compositionally biased region" description="Polar residues" evidence="1">
    <location>
        <begin position="51"/>
        <end position="60"/>
    </location>
</feature>
<proteinExistence type="predicted"/>
<feature type="region of interest" description="Disordered" evidence="1">
    <location>
        <begin position="51"/>
        <end position="105"/>
    </location>
</feature>
<evidence type="ECO:0000256" key="1">
    <source>
        <dbReference type="SAM" id="MobiDB-lite"/>
    </source>
</evidence>
<dbReference type="OrthoDB" id="6248801at2759"/>